<dbReference type="Pfam" id="PF00169">
    <property type="entry name" value="PH"/>
    <property type="match status" value="1"/>
</dbReference>
<evidence type="ECO:0000313" key="3">
    <source>
        <dbReference type="Proteomes" id="UP001162483"/>
    </source>
</evidence>
<dbReference type="Proteomes" id="UP001162483">
    <property type="component" value="Unassembled WGS sequence"/>
</dbReference>
<sequence>MEDGDPSTQHAAVIKAGWLDKNPPQGSYIFQRRWVKLDTDYLRYYDSDKDMYSKRMIKTSAITRVASMGDQKFEVATSNRNFMFRAESDAERNDWVKAFQQILDERKTKVLSASTSTQENPDKFGPLEMKGCKPKLFVVVAADKVYLYKNGEDFFSGVGITSIDMNVGNVKEVDKKCFDLTTPYKTFSFIADSEQERAEWVEA</sequence>
<accession>A0ABN9FEU8</accession>
<protein>
    <recommendedName>
        <fullName evidence="1">PH domain-containing protein</fullName>
    </recommendedName>
</protein>
<organism evidence="2 3">
    <name type="scientific">Staurois parvus</name>
    <dbReference type="NCBI Taxonomy" id="386267"/>
    <lineage>
        <taxon>Eukaryota</taxon>
        <taxon>Metazoa</taxon>
        <taxon>Chordata</taxon>
        <taxon>Craniata</taxon>
        <taxon>Vertebrata</taxon>
        <taxon>Euteleostomi</taxon>
        <taxon>Amphibia</taxon>
        <taxon>Batrachia</taxon>
        <taxon>Anura</taxon>
        <taxon>Neobatrachia</taxon>
        <taxon>Ranoidea</taxon>
        <taxon>Ranidae</taxon>
        <taxon>Staurois</taxon>
    </lineage>
</organism>
<gene>
    <name evidence="2" type="ORF">SPARVUS_LOCUS11898273</name>
</gene>
<dbReference type="Gene3D" id="2.30.29.30">
    <property type="entry name" value="Pleckstrin-homology domain (PH domain)/Phosphotyrosine-binding domain (PTB)"/>
    <property type="match status" value="2"/>
</dbReference>
<feature type="non-terminal residue" evidence="2">
    <location>
        <position position="203"/>
    </location>
</feature>
<feature type="domain" description="PH" evidence="1">
    <location>
        <begin position="12"/>
        <end position="104"/>
    </location>
</feature>
<dbReference type="InterPro" id="IPR001849">
    <property type="entry name" value="PH_domain"/>
</dbReference>
<dbReference type="InterPro" id="IPR052227">
    <property type="entry name" value="Arf-Rho-GAP_ANK-PH_domain"/>
</dbReference>
<reference evidence="2" key="1">
    <citation type="submission" date="2023-05" db="EMBL/GenBank/DDBJ databases">
        <authorList>
            <person name="Stuckert A."/>
        </authorList>
    </citation>
    <scope>NUCLEOTIDE SEQUENCE</scope>
</reference>
<evidence type="ECO:0000313" key="2">
    <source>
        <dbReference type="EMBL" id="CAI9595514.1"/>
    </source>
</evidence>
<keyword evidence="3" id="KW-1185">Reference proteome</keyword>
<comment type="caution">
    <text evidence="2">The sequence shown here is derived from an EMBL/GenBank/DDBJ whole genome shotgun (WGS) entry which is preliminary data.</text>
</comment>
<proteinExistence type="predicted"/>
<name>A0ABN9FEU8_9NEOB</name>
<dbReference type="PANTHER" id="PTHR45899">
    <property type="entry name" value="RHO GTPASE ACTIVATING PROTEIN AT 15B, ISOFORM C"/>
    <property type="match status" value="1"/>
</dbReference>
<dbReference type="PROSITE" id="PS50003">
    <property type="entry name" value="PH_DOMAIN"/>
    <property type="match status" value="2"/>
</dbReference>
<feature type="domain" description="PH" evidence="1">
    <location>
        <begin position="120"/>
        <end position="203"/>
    </location>
</feature>
<dbReference type="SUPFAM" id="SSF50729">
    <property type="entry name" value="PH domain-like"/>
    <property type="match status" value="2"/>
</dbReference>
<dbReference type="EMBL" id="CATNWA010016799">
    <property type="protein sequence ID" value="CAI9595514.1"/>
    <property type="molecule type" value="Genomic_DNA"/>
</dbReference>
<evidence type="ECO:0000259" key="1">
    <source>
        <dbReference type="PROSITE" id="PS50003"/>
    </source>
</evidence>
<dbReference type="InterPro" id="IPR011993">
    <property type="entry name" value="PH-like_dom_sf"/>
</dbReference>
<dbReference type="SMART" id="SM00233">
    <property type="entry name" value="PH"/>
    <property type="match status" value="2"/>
</dbReference>
<dbReference type="PANTHER" id="PTHR45899:SF3">
    <property type="entry name" value="ARF-GAP WITH RHO-GAP DOMAIN, ANK REPEAT AND PH DOMAIN-CONTAINING PROTEIN 1"/>
    <property type="match status" value="1"/>
</dbReference>